<comment type="caution">
    <text evidence="1">The sequence shown here is derived from an EMBL/GenBank/DDBJ whole genome shotgun (WGS) entry which is preliminary data.</text>
</comment>
<sequence length="168" mass="19875">MDELHNQVSGDLLENIEHYFHDNIDKELEGKDEEEDVLDDSKKRKKKVVTSRSPWLDHFTKFLCDKDNVQKARCKYCSREIKVVPKAHGTRPLKNHYESCKKKPQENTRTQNQLSFQPTRMGDRDVPLVNWRFEEDKTREALCHMQVVDELSFKLVEHPGFRYSLSVA</sequence>
<accession>A0AAW2REQ0</accession>
<organism evidence="1">
    <name type="scientific">Sesamum radiatum</name>
    <name type="common">Black benniseed</name>
    <dbReference type="NCBI Taxonomy" id="300843"/>
    <lineage>
        <taxon>Eukaryota</taxon>
        <taxon>Viridiplantae</taxon>
        <taxon>Streptophyta</taxon>
        <taxon>Embryophyta</taxon>
        <taxon>Tracheophyta</taxon>
        <taxon>Spermatophyta</taxon>
        <taxon>Magnoliopsida</taxon>
        <taxon>eudicotyledons</taxon>
        <taxon>Gunneridae</taxon>
        <taxon>Pentapetalae</taxon>
        <taxon>asterids</taxon>
        <taxon>lamiids</taxon>
        <taxon>Lamiales</taxon>
        <taxon>Pedaliaceae</taxon>
        <taxon>Sesamum</taxon>
    </lineage>
</organism>
<evidence type="ECO:0000313" key="1">
    <source>
        <dbReference type="EMBL" id="KAL0378636.1"/>
    </source>
</evidence>
<name>A0AAW2REQ0_SESRA</name>
<protein>
    <recommendedName>
        <fullName evidence="2">BED-type domain-containing protein</fullName>
    </recommendedName>
</protein>
<dbReference type="InterPro" id="IPR053031">
    <property type="entry name" value="Cuticle_assoc_protein"/>
</dbReference>
<proteinExistence type="predicted"/>
<dbReference type="AlphaFoldDB" id="A0AAW2REQ0"/>
<evidence type="ECO:0008006" key="2">
    <source>
        <dbReference type="Google" id="ProtNLM"/>
    </source>
</evidence>
<dbReference type="PANTHER" id="PTHR34396:SF27">
    <property type="entry name" value="OS08G0208700 PROTEIN"/>
    <property type="match status" value="1"/>
</dbReference>
<dbReference type="EMBL" id="JACGWJ010000013">
    <property type="protein sequence ID" value="KAL0378636.1"/>
    <property type="molecule type" value="Genomic_DNA"/>
</dbReference>
<reference evidence="1" key="1">
    <citation type="submission" date="2020-06" db="EMBL/GenBank/DDBJ databases">
        <authorList>
            <person name="Li T."/>
            <person name="Hu X."/>
            <person name="Zhang T."/>
            <person name="Song X."/>
            <person name="Zhang H."/>
            <person name="Dai N."/>
            <person name="Sheng W."/>
            <person name="Hou X."/>
            <person name="Wei L."/>
        </authorList>
    </citation>
    <scope>NUCLEOTIDE SEQUENCE</scope>
    <source>
        <strain evidence="1">G02</strain>
        <tissue evidence="1">Leaf</tissue>
    </source>
</reference>
<dbReference type="GO" id="GO:0005634">
    <property type="term" value="C:nucleus"/>
    <property type="evidence" value="ECO:0007669"/>
    <property type="project" value="TreeGrafter"/>
</dbReference>
<gene>
    <name evidence="1" type="ORF">Sradi_3169100</name>
</gene>
<dbReference type="SMART" id="SM00614">
    <property type="entry name" value="ZnF_BED"/>
    <property type="match status" value="1"/>
</dbReference>
<dbReference type="GO" id="GO:1990837">
    <property type="term" value="F:sequence-specific double-stranded DNA binding"/>
    <property type="evidence" value="ECO:0007669"/>
    <property type="project" value="TreeGrafter"/>
</dbReference>
<reference evidence="1" key="2">
    <citation type="journal article" date="2024" name="Plant">
        <title>Genomic evolution and insights into agronomic trait innovations of Sesamum species.</title>
        <authorList>
            <person name="Miao H."/>
            <person name="Wang L."/>
            <person name="Qu L."/>
            <person name="Liu H."/>
            <person name="Sun Y."/>
            <person name="Le M."/>
            <person name="Wang Q."/>
            <person name="Wei S."/>
            <person name="Zheng Y."/>
            <person name="Lin W."/>
            <person name="Duan Y."/>
            <person name="Cao H."/>
            <person name="Xiong S."/>
            <person name="Wang X."/>
            <person name="Wei L."/>
            <person name="Li C."/>
            <person name="Ma Q."/>
            <person name="Ju M."/>
            <person name="Zhao R."/>
            <person name="Li G."/>
            <person name="Mu C."/>
            <person name="Tian Q."/>
            <person name="Mei H."/>
            <person name="Zhang T."/>
            <person name="Gao T."/>
            <person name="Zhang H."/>
        </authorList>
    </citation>
    <scope>NUCLEOTIDE SEQUENCE</scope>
    <source>
        <strain evidence="1">G02</strain>
    </source>
</reference>
<dbReference type="PANTHER" id="PTHR34396">
    <property type="entry name" value="OS03G0264950 PROTEIN-RELATED"/>
    <property type="match status" value="1"/>
</dbReference>
<dbReference type="GO" id="GO:0006357">
    <property type="term" value="P:regulation of transcription by RNA polymerase II"/>
    <property type="evidence" value="ECO:0007669"/>
    <property type="project" value="TreeGrafter"/>
</dbReference>